<dbReference type="SUPFAM" id="SSF47565">
    <property type="entry name" value="Insect pheromone/odorant-binding proteins"/>
    <property type="match status" value="1"/>
</dbReference>
<dbReference type="GO" id="GO:0005549">
    <property type="term" value="F:odorant binding"/>
    <property type="evidence" value="ECO:0007669"/>
    <property type="project" value="InterPro"/>
</dbReference>
<dbReference type="PANTHER" id="PTHR21364:SF2">
    <property type="entry name" value="GENERAL ODORANT-BINDING PROTEIN 19A"/>
    <property type="match status" value="1"/>
</dbReference>
<keyword evidence="1" id="KW-0732">Signal</keyword>
<dbReference type="GO" id="GO:0035275">
    <property type="term" value="F:dibutyl phthalate binding"/>
    <property type="evidence" value="ECO:0007669"/>
    <property type="project" value="TreeGrafter"/>
</dbReference>
<dbReference type="SMART" id="SM00708">
    <property type="entry name" value="PhBP"/>
    <property type="match status" value="1"/>
</dbReference>
<evidence type="ECO:0000256" key="1">
    <source>
        <dbReference type="SAM" id="SignalP"/>
    </source>
</evidence>
<dbReference type="EMBL" id="GIIL01007037">
    <property type="protein sequence ID" value="NOV50763.1"/>
    <property type="molecule type" value="Transcribed_RNA"/>
</dbReference>
<evidence type="ECO:0000313" key="2">
    <source>
        <dbReference type="EMBL" id="NOV50763.1"/>
    </source>
</evidence>
<feature type="chain" id="PRO_5026790749" evidence="1">
    <location>
        <begin position="25"/>
        <end position="141"/>
    </location>
</feature>
<dbReference type="Pfam" id="PF01395">
    <property type="entry name" value="PBP_GOBP"/>
    <property type="match status" value="1"/>
</dbReference>
<dbReference type="PANTHER" id="PTHR21364">
    <property type="entry name" value="GENERAL ODORANT-BINDING PROTEIN 19A"/>
    <property type="match status" value="1"/>
</dbReference>
<name>A0A6M2DXH5_XENCH</name>
<sequence>MLKVTNLVFLAIIYCILMHSFTEGRVTRKQLETNQKLIRRICQPKYNVTSELIDGMREGKFPQDHNLMCYVGCVMNFTHSTNVDDAIKNLDIFLPEEMREATKAQILACQDAHMNATDKCEAAYNTLKCMTEFNPNNYVFP</sequence>
<dbReference type="GO" id="GO:0042048">
    <property type="term" value="P:olfactory behavior"/>
    <property type="evidence" value="ECO:0007669"/>
    <property type="project" value="TreeGrafter"/>
</dbReference>
<dbReference type="InterPro" id="IPR036728">
    <property type="entry name" value="PBP_GOBP_sf"/>
</dbReference>
<dbReference type="InterPro" id="IPR006170">
    <property type="entry name" value="PBP/GOBP"/>
</dbReference>
<reference evidence="2" key="1">
    <citation type="submission" date="2020-03" db="EMBL/GenBank/DDBJ databases">
        <title>Transcriptomic Profiling of the Digestive Tract of the Rat Flea, Xenopsylla cheopis, Following Blood Feeding and Infection with Yersinia pestis.</title>
        <authorList>
            <person name="Bland D.M."/>
            <person name="Martens C.A."/>
            <person name="Virtaneva K."/>
            <person name="Kanakabandi K."/>
            <person name="Long D."/>
            <person name="Rosenke R."/>
            <person name="Saturday G.A."/>
            <person name="Hoyt F.H."/>
            <person name="Bruno D.P."/>
            <person name="Ribeiro J.M.C."/>
            <person name="Hinnebusch J."/>
        </authorList>
    </citation>
    <scope>NUCLEOTIDE SEQUENCE</scope>
</reference>
<dbReference type="Gene3D" id="1.10.238.20">
    <property type="entry name" value="Pheromone/general odorant binding protein domain"/>
    <property type="match status" value="1"/>
</dbReference>
<proteinExistence type="predicted"/>
<dbReference type="GO" id="GO:0007608">
    <property type="term" value="P:sensory perception of smell"/>
    <property type="evidence" value="ECO:0007669"/>
    <property type="project" value="TreeGrafter"/>
</dbReference>
<dbReference type="AlphaFoldDB" id="A0A6M2DXH5"/>
<protein>
    <submittedName>
        <fullName evidence="2">Putative odorant-binding protein 1 cnaphalocrocis medinalis</fullName>
    </submittedName>
</protein>
<organism evidence="2">
    <name type="scientific">Xenopsylla cheopis</name>
    <name type="common">Oriental rat flea</name>
    <name type="synonym">Pulex cheopis</name>
    <dbReference type="NCBI Taxonomy" id="163159"/>
    <lineage>
        <taxon>Eukaryota</taxon>
        <taxon>Metazoa</taxon>
        <taxon>Ecdysozoa</taxon>
        <taxon>Arthropoda</taxon>
        <taxon>Hexapoda</taxon>
        <taxon>Insecta</taxon>
        <taxon>Pterygota</taxon>
        <taxon>Neoptera</taxon>
        <taxon>Endopterygota</taxon>
        <taxon>Siphonaptera</taxon>
        <taxon>Pulicidae</taxon>
        <taxon>Xenopsyllinae</taxon>
        <taxon>Xenopsylla</taxon>
    </lineage>
</organism>
<feature type="signal peptide" evidence="1">
    <location>
        <begin position="1"/>
        <end position="24"/>
    </location>
</feature>
<dbReference type="CDD" id="cd23992">
    <property type="entry name" value="PBP_GOBP"/>
    <property type="match status" value="1"/>
</dbReference>
<dbReference type="GO" id="GO:0005576">
    <property type="term" value="C:extracellular region"/>
    <property type="evidence" value="ECO:0007669"/>
    <property type="project" value="TreeGrafter"/>
</dbReference>
<accession>A0A6M2DXH5</accession>